<dbReference type="InterPro" id="IPR002833">
    <property type="entry name" value="PTH2"/>
</dbReference>
<evidence type="ECO:0000256" key="4">
    <source>
        <dbReference type="ARBA" id="ARBA00048707"/>
    </source>
</evidence>
<evidence type="ECO:0000313" key="5">
    <source>
        <dbReference type="EMBL" id="RKP04161.1"/>
    </source>
</evidence>
<reference evidence="6" key="1">
    <citation type="journal article" date="2018" name="Nat. Microbiol.">
        <title>Leveraging single-cell genomics to expand the fungal tree of life.</title>
        <authorList>
            <person name="Ahrendt S.R."/>
            <person name="Quandt C.A."/>
            <person name="Ciobanu D."/>
            <person name="Clum A."/>
            <person name="Salamov A."/>
            <person name="Andreopoulos B."/>
            <person name="Cheng J.F."/>
            <person name="Woyke T."/>
            <person name="Pelin A."/>
            <person name="Henrissat B."/>
            <person name="Reynolds N.K."/>
            <person name="Benny G.L."/>
            <person name="Smith M.E."/>
            <person name="James T.Y."/>
            <person name="Grigoriev I.V."/>
        </authorList>
    </citation>
    <scope>NUCLEOTIDE SEQUENCE [LARGE SCALE GENOMIC DNA]</scope>
    <source>
        <strain evidence="6">ATCC 52028</strain>
    </source>
</reference>
<dbReference type="Proteomes" id="UP000274922">
    <property type="component" value="Unassembled WGS sequence"/>
</dbReference>
<dbReference type="AlphaFoldDB" id="A0A4P9XFZ9"/>
<evidence type="ECO:0000313" key="6">
    <source>
        <dbReference type="Proteomes" id="UP000274922"/>
    </source>
</evidence>
<dbReference type="NCBIfam" id="NF003314">
    <property type="entry name" value="PRK04322.1"/>
    <property type="match status" value="1"/>
</dbReference>
<comment type="similarity">
    <text evidence="3">Belongs to the PTH2 family.</text>
</comment>
<dbReference type="FunFam" id="3.40.1490.10:FF:000001">
    <property type="entry name" value="Peptidyl-tRNA hydrolase 2"/>
    <property type="match status" value="1"/>
</dbReference>
<dbReference type="SUPFAM" id="SSF102462">
    <property type="entry name" value="Peptidyl-tRNA hydrolase II"/>
    <property type="match status" value="1"/>
</dbReference>
<dbReference type="NCBIfam" id="TIGR00283">
    <property type="entry name" value="arch_pth2"/>
    <property type="match status" value="1"/>
</dbReference>
<dbReference type="InterPro" id="IPR023476">
    <property type="entry name" value="Pep_tRNA_hydro_II_dom_sf"/>
</dbReference>
<dbReference type="GO" id="GO:0005829">
    <property type="term" value="C:cytosol"/>
    <property type="evidence" value="ECO:0007669"/>
    <property type="project" value="TreeGrafter"/>
</dbReference>
<dbReference type="Gene3D" id="3.40.1490.10">
    <property type="entry name" value="Bit1"/>
    <property type="match status" value="1"/>
</dbReference>
<dbReference type="STRING" id="1555241.A0A4P9XFZ9"/>
<proteinExistence type="inferred from homology"/>
<keyword evidence="2" id="KW-0378">Hydrolase</keyword>
<gene>
    <name evidence="5" type="ORF">CXG81DRAFT_23267</name>
</gene>
<dbReference type="OrthoDB" id="1733656at2759"/>
<dbReference type="CDD" id="cd02430">
    <property type="entry name" value="PTH2"/>
    <property type="match status" value="1"/>
</dbReference>
<evidence type="ECO:0000256" key="2">
    <source>
        <dbReference type="ARBA" id="ARBA00022801"/>
    </source>
</evidence>
<evidence type="ECO:0000256" key="1">
    <source>
        <dbReference type="ARBA" id="ARBA00013260"/>
    </source>
</evidence>
<keyword evidence="6" id="KW-1185">Reference proteome</keyword>
<sequence length="239" mass="25558">MQDTLRPLRDVAAALAAETHAALARIGTLTPFQRQMLLTFAMLICFLAYRLGRRAGSAAAVSRLVSAGTPLARAAGADAAARVSAPAPTDARIKEALSVLRLVRDGISSRRPSTKIAHRMYGRQYKMVFIVRGDLGMGKGKIAAQVGHACLGAYKNALAYDPEANAIWEKRGQMKVVLRGNGEEELFEKQAEARALGLITELICDAGRTQIAESTYTVLAIGPGPPELIDKVAGSFKLL</sequence>
<organism evidence="5 6">
    <name type="scientific">Caulochytrium protostelioides</name>
    <dbReference type="NCBI Taxonomy" id="1555241"/>
    <lineage>
        <taxon>Eukaryota</taxon>
        <taxon>Fungi</taxon>
        <taxon>Fungi incertae sedis</taxon>
        <taxon>Chytridiomycota</taxon>
        <taxon>Chytridiomycota incertae sedis</taxon>
        <taxon>Chytridiomycetes</taxon>
        <taxon>Caulochytriales</taxon>
        <taxon>Caulochytriaceae</taxon>
        <taxon>Caulochytrium</taxon>
    </lineage>
</organism>
<dbReference type="PANTHER" id="PTHR12649">
    <property type="entry name" value="PEPTIDYL-TRNA HYDROLASE 2"/>
    <property type="match status" value="1"/>
</dbReference>
<dbReference type="PANTHER" id="PTHR12649:SF11">
    <property type="entry name" value="PEPTIDYL-TRNA HYDROLASE 2, MITOCHONDRIAL"/>
    <property type="match status" value="1"/>
</dbReference>
<protein>
    <recommendedName>
        <fullName evidence="1">peptidyl-tRNA hydrolase</fullName>
        <ecNumber evidence="1">3.1.1.29</ecNumber>
    </recommendedName>
</protein>
<comment type="catalytic activity">
    <reaction evidence="4">
        <text>an N-acyl-L-alpha-aminoacyl-tRNA + H2O = an N-acyl-L-amino acid + a tRNA + H(+)</text>
        <dbReference type="Rhea" id="RHEA:54448"/>
        <dbReference type="Rhea" id="RHEA-COMP:10123"/>
        <dbReference type="Rhea" id="RHEA-COMP:13883"/>
        <dbReference type="ChEBI" id="CHEBI:15377"/>
        <dbReference type="ChEBI" id="CHEBI:15378"/>
        <dbReference type="ChEBI" id="CHEBI:59874"/>
        <dbReference type="ChEBI" id="CHEBI:78442"/>
        <dbReference type="ChEBI" id="CHEBI:138191"/>
        <dbReference type="EC" id="3.1.1.29"/>
    </reaction>
</comment>
<dbReference type="Pfam" id="PF01981">
    <property type="entry name" value="PTH2"/>
    <property type="match status" value="1"/>
</dbReference>
<dbReference type="EC" id="3.1.1.29" evidence="1"/>
<accession>A0A4P9XFZ9</accession>
<evidence type="ECO:0000256" key="3">
    <source>
        <dbReference type="ARBA" id="ARBA00038050"/>
    </source>
</evidence>
<dbReference type="EMBL" id="ML014113">
    <property type="protein sequence ID" value="RKP04161.1"/>
    <property type="molecule type" value="Genomic_DNA"/>
</dbReference>
<name>A0A4P9XFZ9_9FUNG</name>
<dbReference type="GO" id="GO:0004045">
    <property type="term" value="F:peptidyl-tRNA hydrolase activity"/>
    <property type="evidence" value="ECO:0007669"/>
    <property type="project" value="UniProtKB-EC"/>
</dbReference>